<feature type="region of interest" description="Disordered" evidence="4">
    <location>
        <begin position="70"/>
        <end position="104"/>
    </location>
</feature>
<keyword evidence="2" id="KW-0813">Transport</keyword>
<dbReference type="InterPro" id="IPR000914">
    <property type="entry name" value="SBP_5_dom"/>
</dbReference>
<protein>
    <submittedName>
        <fullName evidence="6">Peptide ABC transporter substrate-binding protein</fullName>
    </submittedName>
</protein>
<evidence type="ECO:0000256" key="4">
    <source>
        <dbReference type="SAM" id="MobiDB-lite"/>
    </source>
</evidence>
<reference evidence="6" key="1">
    <citation type="journal article" date="2020" name="mSystems">
        <title>Genome- and Community-Level Interaction Insights into Carbon Utilization and Element Cycling Functions of Hydrothermarchaeota in Hydrothermal Sediment.</title>
        <authorList>
            <person name="Zhou Z."/>
            <person name="Liu Y."/>
            <person name="Xu W."/>
            <person name="Pan J."/>
            <person name="Luo Z.H."/>
            <person name="Li M."/>
        </authorList>
    </citation>
    <scope>NUCLEOTIDE SEQUENCE [LARGE SCALE GENOMIC DNA]</scope>
    <source>
        <strain evidence="6">SpSt-222</strain>
    </source>
</reference>
<feature type="region of interest" description="Disordered" evidence="4">
    <location>
        <begin position="1"/>
        <end position="20"/>
    </location>
</feature>
<dbReference type="GO" id="GO:0030288">
    <property type="term" value="C:outer membrane-bounded periplasmic space"/>
    <property type="evidence" value="ECO:0007669"/>
    <property type="project" value="UniProtKB-ARBA"/>
</dbReference>
<evidence type="ECO:0000256" key="2">
    <source>
        <dbReference type="ARBA" id="ARBA00022448"/>
    </source>
</evidence>
<dbReference type="PROSITE" id="PS51318">
    <property type="entry name" value="TAT"/>
    <property type="match status" value="1"/>
</dbReference>
<evidence type="ECO:0000313" key="6">
    <source>
        <dbReference type="EMBL" id="HEF65791.1"/>
    </source>
</evidence>
<keyword evidence="3" id="KW-0732">Signal</keyword>
<proteinExistence type="inferred from homology"/>
<dbReference type="CDD" id="cd08513">
    <property type="entry name" value="PBP2_thermophilic_Hb8_like"/>
    <property type="match status" value="1"/>
</dbReference>
<dbReference type="InterPro" id="IPR030678">
    <property type="entry name" value="Peptide/Ni-bd"/>
</dbReference>
<feature type="domain" description="Solute-binding protein family 5" evidence="5">
    <location>
        <begin position="152"/>
        <end position="552"/>
    </location>
</feature>
<dbReference type="InterPro" id="IPR006311">
    <property type="entry name" value="TAT_signal"/>
</dbReference>
<dbReference type="Gene3D" id="3.10.105.10">
    <property type="entry name" value="Dipeptide-binding Protein, Domain 3"/>
    <property type="match status" value="1"/>
</dbReference>
<dbReference type="PANTHER" id="PTHR30290:SF65">
    <property type="entry name" value="MONOACYL PHOSPHATIDYLINOSITOL TETRAMANNOSIDE-BINDING PROTEIN LPQW-RELATED"/>
    <property type="match status" value="1"/>
</dbReference>
<dbReference type="PANTHER" id="PTHR30290">
    <property type="entry name" value="PERIPLASMIC BINDING COMPONENT OF ABC TRANSPORTER"/>
    <property type="match status" value="1"/>
</dbReference>
<evidence type="ECO:0000256" key="1">
    <source>
        <dbReference type="ARBA" id="ARBA00005695"/>
    </source>
</evidence>
<comment type="similarity">
    <text evidence="1">Belongs to the bacterial solute-binding protein 5 family.</text>
</comment>
<dbReference type="InterPro" id="IPR039424">
    <property type="entry name" value="SBP_5"/>
</dbReference>
<sequence length="645" mass="71188">MRRGIPDGGDELGATREEGVPVDELKQLEAAARAGQLSRREVLKRAAALGLSAPVIASLLAACARPQATPTTAPAAQTPAPTTPAPAASPTPAAAASPTPAAGKRGEGGLVKLLWWQAPTILNPHLAQGTKDFDASRIVMEPLADVNDAGELVPILAAEIPSVENGGVAKDAKSVTWKLKRNVKWSDGTPFTSKDVKFTYEYVINEATTATTMGNYQVIESIETPDDYTVVIKFKNPNPAWMNVFVGPYGMILPEHVLRDYVGEKARNAPFNLNPIGTGPYKVKEFRPGDVVVYEINENYREPDKPYFAQVEMKGGGDATTAARAVLQTGEVDYAWNLQVEATVLDQLEKAGVGVVEVIEGVNVERILINMTDPRKEVDGERSKLGVPHPWQSDLRVRQAYALACQRDVIANTLYGRAGKATSNILVAPERFVSKNTSWKFDLNEAAKLLDEAGWTKGPDGVRQKDGVRMEIVYQTSINPVRQKTQEIIKNAFEQLGIKVELKSIEASVFFSSDPGNPDTYAHFYTDIEMFTNGPSSTYPLDYMISWYGKEDNIAQKANNWAGNNIERWQNEEYDKLFEQAQTELDPKKQEELFIKMNDLVVNNVVVIPLVHRNSVSGRKKDLTGLELSRWTDETWNIANWRRSS</sequence>
<dbReference type="Gene3D" id="3.40.190.10">
    <property type="entry name" value="Periplasmic binding protein-like II"/>
    <property type="match status" value="1"/>
</dbReference>
<name>A0A7C1FS18_THERO</name>
<dbReference type="PIRSF" id="PIRSF002741">
    <property type="entry name" value="MppA"/>
    <property type="match status" value="1"/>
</dbReference>
<evidence type="ECO:0000256" key="3">
    <source>
        <dbReference type="ARBA" id="ARBA00022729"/>
    </source>
</evidence>
<feature type="compositionally biased region" description="Low complexity" evidence="4">
    <location>
        <begin position="90"/>
        <end position="102"/>
    </location>
</feature>
<dbReference type="AlphaFoldDB" id="A0A7C1FS18"/>
<dbReference type="GO" id="GO:0043190">
    <property type="term" value="C:ATP-binding cassette (ABC) transporter complex"/>
    <property type="evidence" value="ECO:0007669"/>
    <property type="project" value="InterPro"/>
</dbReference>
<dbReference type="FunFam" id="3.10.105.10:FF:000006">
    <property type="entry name" value="Peptide ABC transporter substrate-binding protein"/>
    <property type="match status" value="1"/>
</dbReference>
<dbReference type="GO" id="GO:0015833">
    <property type="term" value="P:peptide transport"/>
    <property type="evidence" value="ECO:0007669"/>
    <property type="project" value="TreeGrafter"/>
</dbReference>
<gene>
    <name evidence="6" type="ORF">ENP47_09370</name>
</gene>
<dbReference type="EMBL" id="DSJL01000011">
    <property type="protein sequence ID" value="HEF65791.1"/>
    <property type="molecule type" value="Genomic_DNA"/>
</dbReference>
<feature type="compositionally biased region" description="Low complexity" evidence="4">
    <location>
        <begin position="70"/>
        <end position="80"/>
    </location>
</feature>
<dbReference type="Pfam" id="PF00496">
    <property type="entry name" value="SBP_bac_5"/>
    <property type="match status" value="1"/>
</dbReference>
<dbReference type="SUPFAM" id="SSF53850">
    <property type="entry name" value="Periplasmic binding protein-like II"/>
    <property type="match status" value="1"/>
</dbReference>
<comment type="caution">
    <text evidence="6">The sequence shown here is derived from an EMBL/GenBank/DDBJ whole genome shotgun (WGS) entry which is preliminary data.</text>
</comment>
<accession>A0A7C1FS18</accession>
<evidence type="ECO:0000259" key="5">
    <source>
        <dbReference type="Pfam" id="PF00496"/>
    </source>
</evidence>
<dbReference type="GO" id="GO:1904680">
    <property type="term" value="F:peptide transmembrane transporter activity"/>
    <property type="evidence" value="ECO:0007669"/>
    <property type="project" value="TreeGrafter"/>
</dbReference>
<organism evidence="6">
    <name type="scientific">Thermomicrobium roseum</name>
    <dbReference type="NCBI Taxonomy" id="500"/>
    <lineage>
        <taxon>Bacteria</taxon>
        <taxon>Pseudomonadati</taxon>
        <taxon>Thermomicrobiota</taxon>
        <taxon>Thermomicrobia</taxon>
        <taxon>Thermomicrobiales</taxon>
        <taxon>Thermomicrobiaceae</taxon>
        <taxon>Thermomicrobium</taxon>
    </lineage>
</organism>